<dbReference type="CDD" id="cd24049">
    <property type="entry name" value="ASKHA_NBD_PilM"/>
    <property type="match status" value="1"/>
</dbReference>
<reference evidence="2" key="1">
    <citation type="submission" date="2017-09" db="EMBL/GenBank/DDBJ databases">
        <title>Depth-based differentiation of microbial function through sediment-hosted aquifers and enrichment of novel symbionts in the deep terrestrial subsurface.</title>
        <authorList>
            <person name="Probst A.J."/>
            <person name="Ladd B."/>
            <person name="Jarett J.K."/>
            <person name="Geller-Mcgrath D.E."/>
            <person name="Sieber C.M.K."/>
            <person name="Emerson J.B."/>
            <person name="Anantharaman K."/>
            <person name="Thomas B.C."/>
            <person name="Malmstrom R."/>
            <person name="Stieglmeier M."/>
            <person name="Klingl A."/>
            <person name="Woyke T."/>
            <person name="Ryan C.M."/>
            <person name="Banfield J.F."/>
        </authorList>
    </citation>
    <scope>NUCLEOTIDE SEQUENCE [LARGE SCALE GENOMIC DNA]</scope>
</reference>
<accession>A0A2M8EN89</accession>
<evidence type="ECO:0000313" key="1">
    <source>
        <dbReference type="EMBL" id="PJC24194.1"/>
    </source>
</evidence>
<gene>
    <name evidence="1" type="ORF">CO057_04150</name>
</gene>
<dbReference type="InterPro" id="IPR050696">
    <property type="entry name" value="FtsA/MreB"/>
</dbReference>
<dbReference type="AlphaFoldDB" id="A0A2M8EN89"/>
<sequence length="383" mass="41683">MSLFTRKEKTVAGLIGVDIGAGGIKVVELVPDKSRLRLATYGYSDKKSPGAGGTPLIDDPKKAAAILVEIIKQAKIKSVNANAALPSQHVFHAVVTIPQPRDAKTDLKPIIESQVKKLLPMPIDEMIIDSMVIDKHLLPVELSKESGASDQGSGNKKDQELKTKGDKHIRVLISGAPKKLVAKYVEIFKLAKLNLTSLETEAFALIRSLVGKDKARIMIVDIGYERTNLSIIDQGIPYLHRSIKAGGADVTKMIAKQMGVSLEQAEQTKLDLAISTSQGEIPPVLQEAMMPILHEIKYALELYAQQSFHDNSSVEKIIITGGSAHLPQIDPFLTKALNINVYIGDPWARIATPEGIKPLINEIGPRFSVATGLAMKLMKEDKK</sequence>
<dbReference type="InterPro" id="IPR043129">
    <property type="entry name" value="ATPase_NBD"/>
</dbReference>
<protein>
    <recommendedName>
        <fullName evidence="3">SHS2 domain-containing protein</fullName>
    </recommendedName>
</protein>
<dbReference type="PANTHER" id="PTHR32432">
    <property type="entry name" value="CELL DIVISION PROTEIN FTSA-RELATED"/>
    <property type="match status" value="1"/>
</dbReference>
<dbReference type="Gene3D" id="3.30.1490.300">
    <property type="match status" value="1"/>
</dbReference>
<proteinExistence type="predicted"/>
<dbReference type="PANTHER" id="PTHR32432:SF3">
    <property type="entry name" value="ETHANOLAMINE UTILIZATION PROTEIN EUTJ"/>
    <property type="match status" value="1"/>
</dbReference>
<dbReference type="PIRSF" id="PIRSF019169">
    <property type="entry name" value="PilM"/>
    <property type="match status" value="1"/>
</dbReference>
<dbReference type="SUPFAM" id="SSF53067">
    <property type="entry name" value="Actin-like ATPase domain"/>
    <property type="match status" value="1"/>
</dbReference>
<evidence type="ECO:0008006" key="3">
    <source>
        <dbReference type="Google" id="ProtNLM"/>
    </source>
</evidence>
<organism evidence="1 2">
    <name type="scientific">Candidatus Uhrbacteria bacterium CG_4_9_14_0_2_um_filter_41_50</name>
    <dbReference type="NCBI Taxonomy" id="1975031"/>
    <lineage>
        <taxon>Bacteria</taxon>
        <taxon>Candidatus Uhriibacteriota</taxon>
    </lineage>
</organism>
<dbReference type="Gene3D" id="3.30.420.40">
    <property type="match status" value="2"/>
</dbReference>
<name>A0A2M8EN89_9BACT</name>
<dbReference type="Proteomes" id="UP000230251">
    <property type="component" value="Unassembled WGS sequence"/>
</dbReference>
<dbReference type="Pfam" id="PF11104">
    <property type="entry name" value="PilM_2"/>
    <property type="match status" value="2"/>
</dbReference>
<dbReference type="InterPro" id="IPR005883">
    <property type="entry name" value="PilM"/>
</dbReference>
<dbReference type="EMBL" id="PFSI01000063">
    <property type="protein sequence ID" value="PJC24194.1"/>
    <property type="molecule type" value="Genomic_DNA"/>
</dbReference>
<evidence type="ECO:0000313" key="2">
    <source>
        <dbReference type="Proteomes" id="UP000230251"/>
    </source>
</evidence>
<comment type="caution">
    <text evidence="1">The sequence shown here is derived from an EMBL/GenBank/DDBJ whole genome shotgun (WGS) entry which is preliminary data.</text>
</comment>